<proteinExistence type="evidence at transcript level"/>
<dbReference type="EMBL" id="BT139024">
    <property type="protein sequence ID" value="AFK38819.1"/>
    <property type="molecule type" value="mRNA"/>
</dbReference>
<feature type="compositionally biased region" description="Polar residues" evidence="1">
    <location>
        <begin position="61"/>
        <end position="70"/>
    </location>
</feature>
<evidence type="ECO:0000256" key="1">
    <source>
        <dbReference type="SAM" id="MobiDB-lite"/>
    </source>
</evidence>
<organism evidence="2">
    <name type="scientific">Lotus japonicus</name>
    <name type="common">Lotus corniculatus var. japonicus</name>
    <dbReference type="NCBI Taxonomy" id="34305"/>
    <lineage>
        <taxon>Eukaryota</taxon>
        <taxon>Viridiplantae</taxon>
        <taxon>Streptophyta</taxon>
        <taxon>Embryophyta</taxon>
        <taxon>Tracheophyta</taxon>
        <taxon>Spermatophyta</taxon>
        <taxon>Magnoliopsida</taxon>
        <taxon>eudicotyledons</taxon>
        <taxon>Gunneridae</taxon>
        <taxon>Pentapetalae</taxon>
        <taxon>rosids</taxon>
        <taxon>fabids</taxon>
        <taxon>Fabales</taxon>
        <taxon>Fabaceae</taxon>
        <taxon>Papilionoideae</taxon>
        <taxon>50 kb inversion clade</taxon>
        <taxon>NPAAA clade</taxon>
        <taxon>Hologalegina</taxon>
        <taxon>robinioid clade</taxon>
        <taxon>Loteae</taxon>
        <taxon>Lotus</taxon>
    </lineage>
</organism>
<evidence type="ECO:0000313" key="2">
    <source>
        <dbReference type="EMBL" id="AFK38819.1"/>
    </source>
</evidence>
<protein>
    <submittedName>
        <fullName evidence="2">Uncharacterized protein</fullName>
    </submittedName>
</protein>
<sequence length="99" mass="10307">MPVGDSLDGASPAELSSPEATEAEASPPVSLAGGEVDGTFAGDELDTSAGTESICLKRSQRQPTQKSVILSLSGPGPTVSFRSTREWSGMRRWREGRAG</sequence>
<name>I3SEX7_LOTJA</name>
<reference evidence="2" key="1">
    <citation type="submission" date="2012-05" db="EMBL/GenBank/DDBJ databases">
        <authorList>
            <person name="Krishnakumar V."/>
            <person name="Cheung F."/>
            <person name="Xiao Y."/>
            <person name="Chan A."/>
            <person name="Moskal W.A."/>
            <person name="Town C.D."/>
        </authorList>
    </citation>
    <scope>NUCLEOTIDE SEQUENCE</scope>
</reference>
<accession>I3SEX7</accession>
<dbReference type="AlphaFoldDB" id="I3SEX7"/>
<feature type="region of interest" description="Disordered" evidence="1">
    <location>
        <begin position="1"/>
        <end position="85"/>
    </location>
</feature>